<name>A0A3M0G512_9ACTN</name>
<evidence type="ECO:0000256" key="1">
    <source>
        <dbReference type="ARBA" id="ARBA00006817"/>
    </source>
</evidence>
<dbReference type="Proteomes" id="UP000275256">
    <property type="component" value="Unassembled WGS sequence"/>
</dbReference>
<evidence type="ECO:0000313" key="4">
    <source>
        <dbReference type="EMBL" id="RMB59965.1"/>
    </source>
</evidence>
<gene>
    <name evidence="4" type="ORF">EAX62_09575</name>
</gene>
<comment type="caution">
    <text evidence="4">The sequence shown here is derived from an EMBL/GenBank/DDBJ whole genome shotgun (WGS) entry which is preliminary data.</text>
</comment>
<accession>A0A3M0G512</accession>
<dbReference type="AlphaFoldDB" id="A0A3M0G512"/>
<keyword evidence="5" id="KW-1185">Reference proteome</keyword>
<sequence length="171" mass="19194">MADQPDPTRTTPGGASPGAVVENDGHRSLRFARILPSMPDTVWAAITERDLMGQWAFAGNLEPRVGGSVHFGSGETESSEGRVIAWEEPRILEYRWGQGVDVWRVRFELRQASDAGTTLVFEHLSPDPANPEFAAGWHWHLDRLGELLRGDVPSQVDEDQHFRDLLEYYGR</sequence>
<feature type="region of interest" description="Disordered" evidence="2">
    <location>
        <begin position="1"/>
        <end position="22"/>
    </location>
</feature>
<proteinExistence type="inferred from homology"/>
<dbReference type="InterPro" id="IPR023393">
    <property type="entry name" value="START-like_dom_sf"/>
</dbReference>
<dbReference type="OrthoDB" id="8117292at2"/>
<comment type="similarity">
    <text evidence="1">Belongs to the AHA1 family.</text>
</comment>
<dbReference type="EMBL" id="REFW01000002">
    <property type="protein sequence ID" value="RMB59965.1"/>
    <property type="molecule type" value="Genomic_DNA"/>
</dbReference>
<dbReference type="CDD" id="cd08899">
    <property type="entry name" value="SRPBCC_CalC_Aha1-like_6"/>
    <property type="match status" value="1"/>
</dbReference>
<organism evidence="4 5">
    <name type="scientific">Tessaracoccus antarcticus</name>
    <dbReference type="NCBI Taxonomy" id="2479848"/>
    <lineage>
        <taxon>Bacteria</taxon>
        <taxon>Bacillati</taxon>
        <taxon>Actinomycetota</taxon>
        <taxon>Actinomycetes</taxon>
        <taxon>Propionibacteriales</taxon>
        <taxon>Propionibacteriaceae</taxon>
        <taxon>Tessaracoccus</taxon>
    </lineage>
</organism>
<dbReference type="Gene3D" id="3.30.530.20">
    <property type="match status" value="1"/>
</dbReference>
<protein>
    <submittedName>
        <fullName evidence="4">SRPBCC family protein</fullName>
    </submittedName>
</protein>
<reference evidence="4 5" key="1">
    <citation type="submission" date="2018-10" db="EMBL/GenBank/DDBJ databases">
        <title>Tessaracoccus antarcticuss sp. nov., isolated from sediment.</title>
        <authorList>
            <person name="Zhou L.Y."/>
            <person name="Du Z.J."/>
        </authorList>
    </citation>
    <scope>NUCLEOTIDE SEQUENCE [LARGE SCALE GENOMIC DNA]</scope>
    <source>
        <strain evidence="4 5">JDX10</strain>
    </source>
</reference>
<evidence type="ECO:0000259" key="3">
    <source>
        <dbReference type="Pfam" id="PF08327"/>
    </source>
</evidence>
<evidence type="ECO:0000256" key="2">
    <source>
        <dbReference type="SAM" id="MobiDB-lite"/>
    </source>
</evidence>
<dbReference type="RefSeq" id="WP_121901446.1">
    <property type="nucleotide sequence ID" value="NZ_REFW01000002.1"/>
</dbReference>
<dbReference type="Pfam" id="PF08327">
    <property type="entry name" value="AHSA1"/>
    <property type="match status" value="1"/>
</dbReference>
<feature type="domain" description="Activator of Hsp90 ATPase homologue 1/2-like C-terminal" evidence="3">
    <location>
        <begin position="39"/>
        <end position="148"/>
    </location>
</feature>
<dbReference type="SUPFAM" id="SSF55961">
    <property type="entry name" value="Bet v1-like"/>
    <property type="match status" value="1"/>
</dbReference>
<dbReference type="InterPro" id="IPR013538">
    <property type="entry name" value="ASHA1/2-like_C"/>
</dbReference>
<evidence type="ECO:0000313" key="5">
    <source>
        <dbReference type="Proteomes" id="UP000275256"/>
    </source>
</evidence>